<dbReference type="RefSeq" id="WP_184658392.1">
    <property type="nucleotide sequence ID" value="NZ_CP031518.1"/>
</dbReference>
<dbReference type="SUPFAM" id="SSF48179">
    <property type="entry name" value="6-phosphogluconate dehydrogenase C-terminal domain-like"/>
    <property type="match status" value="1"/>
</dbReference>
<dbReference type="AlphaFoldDB" id="A0A7W8LLS5"/>
<keyword evidence="7 10" id="KW-0520">NAD</keyword>
<feature type="binding site" evidence="10">
    <location>
        <begin position="10"/>
        <end position="15"/>
    </location>
    <ligand>
        <name>NAD(+)</name>
        <dbReference type="ChEBI" id="CHEBI:57540"/>
    </ligand>
</feature>
<feature type="binding site" evidence="7">
    <location>
        <position position="269"/>
    </location>
    <ligand>
        <name>sn-glycerol 3-phosphate</name>
        <dbReference type="ChEBI" id="CHEBI:57597"/>
    </ligand>
</feature>
<dbReference type="Gene3D" id="1.10.1040.10">
    <property type="entry name" value="N-(1-d-carboxylethyl)-l-norvaline Dehydrogenase, domain 2"/>
    <property type="match status" value="1"/>
</dbReference>
<keyword evidence="7" id="KW-0521">NADP</keyword>
<keyword evidence="7" id="KW-0547">Nucleotide-binding</keyword>
<keyword evidence="16" id="KW-1185">Reference proteome</keyword>
<dbReference type="EC" id="1.1.1.94" evidence="7"/>
<dbReference type="Pfam" id="PF01210">
    <property type="entry name" value="NAD_Gly3P_dh_N"/>
    <property type="match status" value="1"/>
</dbReference>
<dbReference type="GO" id="GO:0047952">
    <property type="term" value="F:glycerol-3-phosphate dehydrogenase [NAD(P)+] activity"/>
    <property type="evidence" value="ECO:0007669"/>
    <property type="project" value="UniProtKB-UniRule"/>
</dbReference>
<feature type="binding site" evidence="10">
    <location>
        <position position="148"/>
    </location>
    <ligand>
        <name>NAD(+)</name>
        <dbReference type="ChEBI" id="CHEBI:57540"/>
    </ligand>
</feature>
<dbReference type="SUPFAM" id="SSF51735">
    <property type="entry name" value="NAD(P)-binding Rossmann-fold domains"/>
    <property type="match status" value="1"/>
</dbReference>
<evidence type="ECO:0000256" key="11">
    <source>
        <dbReference type="RuleBase" id="RU000437"/>
    </source>
</evidence>
<dbReference type="GO" id="GO:0046167">
    <property type="term" value="P:glycerol-3-phosphate biosynthetic process"/>
    <property type="evidence" value="ECO:0007669"/>
    <property type="project" value="UniProtKB-UniRule"/>
</dbReference>
<comment type="catalytic activity">
    <reaction evidence="7 12">
        <text>sn-glycerol 3-phosphate + NADP(+) = dihydroxyacetone phosphate + NADPH + H(+)</text>
        <dbReference type="Rhea" id="RHEA:11096"/>
        <dbReference type="ChEBI" id="CHEBI:15378"/>
        <dbReference type="ChEBI" id="CHEBI:57597"/>
        <dbReference type="ChEBI" id="CHEBI:57642"/>
        <dbReference type="ChEBI" id="CHEBI:57783"/>
        <dbReference type="ChEBI" id="CHEBI:58349"/>
        <dbReference type="EC" id="1.1.1.94"/>
    </reaction>
</comment>
<feature type="binding site" evidence="7">
    <location>
        <position position="111"/>
    </location>
    <ligand>
        <name>sn-glycerol 3-phosphate</name>
        <dbReference type="ChEBI" id="CHEBI:57597"/>
    </ligand>
</feature>
<feature type="binding site" evidence="7">
    <location>
        <position position="111"/>
    </location>
    <ligand>
        <name>NADPH</name>
        <dbReference type="ChEBI" id="CHEBI:57783"/>
    </ligand>
</feature>
<comment type="caution">
    <text evidence="15">The sequence shown here is derived from an EMBL/GenBank/DDBJ whole genome shotgun (WGS) entry which is preliminary data.</text>
</comment>
<feature type="binding site" evidence="7">
    <location>
        <position position="51"/>
    </location>
    <ligand>
        <name>NADPH</name>
        <dbReference type="ChEBI" id="CHEBI:57783"/>
    </ligand>
</feature>
<proteinExistence type="inferred from homology"/>
<feature type="active site" description="Proton acceptor" evidence="7 8">
    <location>
        <position position="199"/>
    </location>
</feature>
<dbReference type="NCBIfam" id="NF000942">
    <property type="entry name" value="PRK00094.1-4"/>
    <property type="match status" value="1"/>
</dbReference>
<feature type="binding site" evidence="7">
    <location>
        <position position="199"/>
    </location>
    <ligand>
        <name>sn-glycerol 3-phosphate</name>
        <dbReference type="ChEBI" id="CHEBI:57597"/>
    </ligand>
</feature>
<accession>A0A7W8LLS5</accession>
<keyword evidence="6 7" id="KW-1208">Phospholipid metabolism</keyword>
<dbReference type="PANTHER" id="PTHR11728">
    <property type="entry name" value="GLYCEROL-3-PHOSPHATE DEHYDROGENASE"/>
    <property type="match status" value="1"/>
</dbReference>
<feature type="binding site" evidence="7">
    <location>
        <position position="269"/>
    </location>
    <ligand>
        <name>NADPH</name>
        <dbReference type="ChEBI" id="CHEBI:57783"/>
    </ligand>
</feature>
<comment type="caution">
    <text evidence="7">Lacks conserved residue(s) required for the propagation of feature annotation.</text>
</comment>
<evidence type="ECO:0000256" key="10">
    <source>
        <dbReference type="PIRSR" id="PIRSR000114-3"/>
    </source>
</evidence>
<dbReference type="InterPro" id="IPR006168">
    <property type="entry name" value="G3P_DH_NAD-dep"/>
</dbReference>
<gene>
    <name evidence="7" type="primary">gpsA</name>
    <name evidence="15" type="ORF">HNP76_001139</name>
</gene>
<evidence type="ECO:0000256" key="4">
    <source>
        <dbReference type="ARBA" id="ARBA00023098"/>
    </source>
</evidence>
<evidence type="ECO:0000256" key="2">
    <source>
        <dbReference type="ARBA" id="ARBA00022516"/>
    </source>
</evidence>
<evidence type="ECO:0000256" key="3">
    <source>
        <dbReference type="ARBA" id="ARBA00023002"/>
    </source>
</evidence>
<dbReference type="GO" id="GO:0046168">
    <property type="term" value="P:glycerol-3-phosphate catabolic process"/>
    <property type="evidence" value="ECO:0007669"/>
    <property type="project" value="InterPro"/>
</dbReference>
<dbReference type="Pfam" id="PF07479">
    <property type="entry name" value="NAD_Gly3P_dh_C"/>
    <property type="match status" value="1"/>
</dbReference>
<feature type="binding site" evidence="7">
    <location>
        <position position="304"/>
    </location>
    <ligand>
        <name>NADPH</name>
        <dbReference type="ChEBI" id="CHEBI:57783"/>
    </ligand>
</feature>
<evidence type="ECO:0000256" key="8">
    <source>
        <dbReference type="PIRSR" id="PIRSR000114-1"/>
    </source>
</evidence>
<feature type="binding site" evidence="7">
    <location>
        <position position="270"/>
    </location>
    <ligand>
        <name>sn-glycerol 3-phosphate</name>
        <dbReference type="ChEBI" id="CHEBI:57597"/>
    </ligand>
</feature>
<feature type="binding site" evidence="10">
    <location>
        <position position="85"/>
    </location>
    <ligand>
        <name>NAD(+)</name>
        <dbReference type="ChEBI" id="CHEBI:57540"/>
    </ligand>
</feature>
<dbReference type="GO" id="GO:0005829">
    <property type="term" value="C:cytosol"/>
    <property type="evidence" value="ECO:0007669"/>
    <property type="project" value="TreeGrafter"/>
</dbReference>
<keyword evidence="5 7" id="KW-0594">Phospholipid biosynthesis</keyword>
<dbReference type="GO" id="GO:0006650">
    <property type="term" value="P:glycerophospholipid metabolic process"/>
    <property type="evidence" value="ECO:0007669"/>
    <property type="project" value="UniProtKB-UniRule"/>
</dbReference>
<sequence length="357" mass="38281">MKAKSVGVIGAGAWGSGLAQAIARGGHKVQVWAMESDVVESINNEHENKRYLPGYPLSENLTASTNIEEVANGKEYLILASPSLFIASTAKKIASVPSIKNGETVIGVLTKGFVASDDGPRLILDTLEEVLPECYKGALVYISGPSHAEEVAMGKLTGLIAASEHALNSIKFRELLRVPGLMVYSSLDVIGVQICAAAKNVVAVVYGALDAVSEHSDIFGDNSESLLLAAGLNELQTIGFAMGATHAETFTSIAGVGDLDVTCRSKYGRNRRFGQDIIKTDILSKFKNLDDLIARIGEIGYLSEGAVACKFIHQIAEKHNLKLPICDSLYRILNKEIEPMALLQELMMQGKMASEED</sequence>
<feature type="binding site" evidence="10">
    <location>
        <position position="269"/>
    </location>
    <ligand>
        <name>NAD(+)</name>
        <dbReference type="ChEBI" id="CHEBI:57540"/>
    </ligand>
</feature>
<evidence type="ECO:0000256" key="1">
    <source>
        <dbReference type="ARBA" id="ARBA00011009"/>
    </source>
</evidence>
<feature type="binding site" evidence="7">
    <location>
        <position position="258"/>
    </location>
    <ligand>
        <name>sn-glycerol 3-phosphate</name>
        <dbReference type="ChEBI" id="CHEBI:57597"/>
    </ligand>
</feature>
<keyword evidence="3 7" id="KW-0560">Oxidoreductase</keyword>
<name>A0A7W8LLS5_9SPIR</name>
<evidence type="ECO:0000256" key="7">
    <source>
        <dbReference type="HAMAP-Rule" id="MF_00394"/>
    </source>
</evidence>
<evidence type="ECO:0000313" key="16">
    <source>
        <dbReference type="Proteomes" id="UP000518887"/>
    </source>
</evidence>
<dbReference type="EMBL" id="JACHFQ010000003">
    <property type="protein sequence ID" value="MBB5225782.1"/>
    <property type="molecule type" value="Genomic_DNA"/>
</dbReference>
<protein>
    <recommendedName>
        <fullName evidence="7">Glycerol-3-phosphate dehydrogenase [NAD(P)+]</fullName>
        <ecNumber evidence="7">1.1.1.94</ecNumber>
    </recommendedName>
    <alternativeName>
        <fullName evidence="7">NAD(P)(+)-dependent glycerol-3-phosphate dehydrogenase</fullName>
    </alternativeName>
    <alternativeName>
        <fullName evidence="7">NAD(P)H-dependent dihydroxyacetone-phosphate reductase</fullName>
    </alternativeName>
</protein>
<evidence type="ECO:0000259" key="14">
    <source>
        <dbReference type="Pfam" id="PF07479"/>
    </source>
</evidence>
<dbReference type="Gene3D" id="3.40.50.720">
    <property type="entry name" value="NAD(P)-binding Rossmann-like Domain"/>
    <property type="match status" value="1"/>
</dbReference>
<evidence type="ECO:0000259" key="13">
    <source>
        <dbReference type="Pfam" id="PF01210"/>
    </source>
</evidence>
<feature type="binding site" evidence="7">
    <location>
        <position position="146"/>
    </location>
    <ligand>
        <name>sn-glycerol 3-phosphate</name>
        <dbReference type="ChEBI" id="CHEBI:57597"/>
    </ligand>
</feature>
<keyword evidence="4 7" id="KW-0443">Lipid metabolism</keyword>
<dbReference type="Proteomes" id="UP000518887">
    <property type="component" value="Unassembled WGS sequence"/>
</dbReference>
<keyword evidence="7" id="KW-0963">Cytoplasm</keyword>
<dbReference type="InterPro" id="IPR011128">
    <property type="entry name" value="G3P_DH_NAD-dep_N"/>
</dbReference>
<feature type="domain" description="Glycerol-3-phosphate dehydrogenase NAD-dependent N-terminal" evidence="13">
    <location>
        <begin position="6"/>
        <end position="165"/>
    </location>
</feature>
<dbReference type="NCBIfam" id="NF000940">
    <property type="entry name" value="PRK00094.1-2"/>
    <property type="match status" value="1"/>
</dbReference>
<keyword evidence="2 7" id="KW-0444">Lipid biosynthesis</keyword>
<dbReference type="GO" id="GO:0008654">
    <property type="term" value="P:phospholipid biosynthetic process"/>
    <property type="evidence" value="ECO:0007669"/>
    <property type="project" value="UniProtKB-KW"/>
</dbReference>
<dbReference type="GO" id="GO:0051287">
    <property type="term" value="F:NAD binding"/>
    <property type="evidence" value="ECO:0007669"/>
    <property type="project" value="InterPro"/>
</dbReference>
<comment type="function">
    <text evidence="7">Catalyzes the reduction of the glycolytic intermediate dihydroxyacetone phosphate (DHAP) to sn-glycerol 3-phosphate (G3P), the key precursor for phospholipid synthesis.</text>
</comment>
<dbReference type="InterPro" id="IPR008927">
    <property type="entry name" value="6-PGluconate_DH-like_C_sf"/>
</dbReference>
<dbReference type="PANTHER" id="PTHR11728:SF1">
    <property type="entry name" value="GLYCEROL-3-PHOSPHATE DEHYDROGENASE [NAD(+)] 2, CHLOROPLASTIC"/>
    <property type="match status" value="1"/>
</dbReference>
<evidence type="ECO:0000256" key="9">
    <source>
        <dbReference type="PIRSR" id="PIRSR000114-2"/>
    </source>
</evidence>
<dbReference type="HAMAP" id="MF_00394">
    <property type="entry name" value="NAD_Glyc3P_dehydrog"/>
    <property type="match status" value="1"/>
</dbReference>
<dbReference type="InterPro" id="IPR006109">
    <property type="entry name" value="G3P_DH_NAD-dep_C"/>
</dbReference>
<comment type="catalytic activity">
    <reaction evidence="7">
        <text>sn-glycerol 3-phosphate + NAD(+) = dihydroxyacetone phosphate + NADH + H(+)</text>
        <dbReference type="Rhea" id="RHEA:11092"/>
        <dbReference type="ChEBI" id="CHEBI:15378"/>
        <dbReference type="ChEBI" id="CHEBI:57540"/>
        <dbReference type="ChEBI" id="CHEBI:57597"/>
        <dbReference type="ChEBI" id="CHEBI:57642"/>
        <dbReference type="ChEBI" id="CHEBI:57945"/>
        <dbReference type="EC" id="1.1.1.94"/>
    </reaction>
</comment>
<feature type="binding site" evidence="9">
    <location>
        <position position="111"/>
    </location>
    <ligand>
        <name>substrate</name>
    </ligand>
</feature>
<dbReference type="UniPathway" id="UPA00940"/>
<organism evidence="15 16">
    <name type="scientific">Treponema ruminis</name>
    <dbReference type="NCBI Taxonomy" id="744515"/>
    <lineage>
        <taxon>Bacteria</taxon>
        <taxon>Pseudomonadati</taxon>
        <taxon>Spirochaetota</taxon>
        <taxon>Spirochaetia</taxon>
        <taxon>Spirochaetales</taxon>
        <taxon>Treponemataceae</taxon>
        <taxon>Treponema</taxon>
    </lineage>
</organism>
<feature type="binding site" evidence="9">
    <location>
        <begin position="269"/>
        <end position="270"/>
    </location>
    <ligand>
        <name>substrate</name>
    </ligand>
</feature>
<evidence type="ECO:0000256" key="12">
    <source>
        <dbReference type="RuleBase" id="RU000439"/>
    </source>
</evidence>
<feature type="domain" description="Glycerol-3-phosphate dehydrogenase NAD-dependent C-terminal" evidence="14">
    <location>
        <begin position="188"/>
        <end position="343"/>
    </location>
</feature>
<feature type="binding site" evidence="7">
    <location>
        <position position="302"/>
    </location>
    <ligand>
        <name>NADPH</name>
        <dbReference type="ChEBI" id="CHEBI:57783"/>
    </ligand>
</feature>
<dbReference type="PIRSF" id="PIRSF000114">
    <property type="entry name" value="Glycerol-3-P_dh"/>
    <property type="match status" value="1"/>
</dbReference>
<evidence type="ECO:0000313" key="15">
    <source>
        <dbReference type="EMBL" id="MBB5225782.1"/>
    </source>
</evidence>
<comment type="similarity">
    <text evidence="1 7 11">Belongs to the NAD-dependent glycerol-3-phosphate dehydrogenase family.</text>
</comment>
<dbReference type="InterPro" id="IPR013328">
    <property type="entry name" value="6PGD_dom2"/>
</dbReference>
<comment type="subcellular location">
    <subcellularLocation>
        <location evidence="7">Cytoplasm</location>
    </subcellularLocation>
</comment>
<dbReference type="GO" id="GO:0005975">
    <property type="term" value="P:carbohydrate metabolic process"/>
    <property type="evidence" value="ECO:0007669"/>
    <property type="project" value="InterPro"/>
</dbReference>
<evidence type="ECO:0000256" key="5">
    <source>
        <dbReference type="ARBA" id="ARBA00023209"/>
    </source>
</evidence>
<reference evidence="15 16" key="1">
    <citation type="submission" date="2020-08" db="EMBL/GenBank/DDBJ databases">
        <title>Genomic Encyclopedia of Type Strains, Phase IV (KMG-IV): sequencing the most valuable type-strain genomes for metagenomic binning, comparative biology and taxonomic classification.</title>
        <authorList>
            <person name="Goeker M."/>
        </authorList>
    </citation>
    <scope>NUCLEOTIDE SEQUENCE [LARGE SCALE GENOMIC DNA]</scope>
    <source>
        <strain evidence="15 16">DSM 103462</strain>
    </source>
</reference>
<feature type="binding site" evidence="7">
    <location>
        <position position="144"/>
    </location>
    <ligand>
        <name>sn-glycerol 3-phosphate</name>
        <dbReference type="ChEBI" id="CHEBI:57597"/>
    </ligand>
</feature>
<feature type="binding site" evidence="7">
    <location>
        <position position="14"/>
    </location>
    <ligand>
        <name>NADPH</name>
        <dbReference type="ChEBI" id="CHEBI:57783"/>
    </ligand>
</feature>
<feature type="binding site" evidence="7">
    <location>
        <position position="148"/>
    </location>
    <ligand>
        <name>NADPH</name>
        <dbReference type="ChEBI" id="CHEBI:57783"/>
    </ligand>
</feature>
<dbReference type="InterPro" id="IPR036291">
    <property type="entry name" value="NAD(P)-bd_dom_sf"/>
</dbReference>
<evidence type="ECO:0000256" key="6">
    <source>
        <dbReference type="ARBA" id="ARBA00023264"/>
    </source>
</evidence>
<comment type="pathway">
    <text evidence="7">Membrane lipid metabolism; glycerophospholipid metabolism.</text>
</comment>
<dbReference type="PRINTS" id="PR00077">
    <property type="entry name" value="GPDHDRGNASE"/>
</dbReference>